<name>A0AAD4QVU2_9BILA</name>
<evidence type="ECO:0000313" key="2">
    <source>
        <dbReference type="Proteomes" id="UP001201812"/>
    </source>
</evidence>
<evidence type="ECO:0000313" key="1">
    <source>
        <dbReference type="EMBL" id="KAI1693198.1"/>
    </source>
</evidence>
<accession>A0AAD4QVU2</accession>
<reference evidence="1" key="1">
    <citation type="submission" date="2022-01" db="EMBL/GenBank/DDBJ databases">
        <title>Genome Sequence Resource for Two Populations of Ditylenchus destructor, the Migratory Endoparasitic Phytonematode.</title>
        <authorList>
            <person name="Zhang H."/>
            <person name="Lin R."/>
            <person name="Xie B."/>
        </authorList>
    </citation>
    <scope>NUCLEOTIDE SEQUENCE</scope>
    <source>
        <strain evidence="1">BazhouSP</strain>
    </source>
</reference>
<proteinExistence type="predicted"/>
<sequence length="380" mass="43414">MKFISKTLLIDLLSSALSFLKRSQLLRLSTISDCLQRVLKKDFANSPYLVLDKLSVDHFWRVNSVPLVTSFQKHFLRQLPLCKFVRFNNTIISNRYVRLGPIEHVFEGRKLHINTCDIPNPKYDLIKSISNSQNLILDGNKVIQWLPEILKSCTLNSLSIWDATCIQNSTPRIPVDEIIEFLFKPASNDMGKKLEIRNEIEHSEALVNAVTKEFEGATSPVAFRLTCPIDDETADCPLIECPDVVWNKPFKARVQQLYDTWMLTGDRREWTAAGNPRAPSMDVYLEWIVTGWEAVTADMIKESFKTCGITNCIDGSEDDLIHCFKEAGPVPEGRKLLEDARAGINDEPLQIEDEEFEVEEDTNDSDKTFEFDDMIDALDF</sequence>
<gene>
    <name evidence="1" type="ORF">DdX_20804</name>
</gene>
<keyword evidence="2" id="KW-1185">Reference proteome</keyword>
<dbReference type="AlphaFoldDB" id="A0AAD4QVU2"/>
<comment type="caution">
    <text evidence="1">The sequence shown here is derived from an EMBL/GenBank/DDBJ whole genome shotgun (WGS) entry which is preliminary data.</text>
</comment>
<dbReference type="EMBL" id="JAKKPZ010000662">
    <property type="protein sequence ID" value="KAI1693198.1"/>
    <property type="molecule type" value="Genomic_DNA"/>
</dbReference>
<dbReference type="Proteomes" id="UP001201812">
    <property type="component" value="Unassembled WGS sequence"/>
</dbReference>
<protein>
    <submittedName>
        <fullName evidence="1">Pogo transposable element with KRAB domain</fullName>
    </submittedName>
</protein>
<organism evidence="1 2">
    <name type="scientific">Ditylenchus destructor</name>
    <dbReference type="NCBI Taxonomy" id="166010"/>
    <lineage>
        <taxon>Eukaryota</taxon>
        <taxon>Metazoa</taxon>
        <taxon>Ecdysozoa</taxon>
        <taxon>Nematoda</taxon>
        <taxon>Chromadorea</taxon>
        <taxon>Rhabditida</taxon>
        <taxon>Tylenchina</taxon>
        <taxon>Tylenchomorpha</taxon>
        <taxon>Sphaerularioidea</taxon>
        <taxon>Anguinidae</taxon>
        <taxon>Anguininae</taxon>
        <taxon>Ditylenchus</taxon>
    </lineage>
</organism>